<sequence>MQKLIATAKGFINDENGATAVEYGMMIALIAAIIVTLVSQLGTQVKEAFQAMVTAFTTAGYAP</sequence>
<name>A0A6J5G606_9BURK</name>
<keyword evidence="3" id="KW-1185">Reference proteome</keyword>
<dbReference type="AlphaFoldDB" id="A0A6J5G606"/>
<keyword evidence="1" id="KW-1133">Transmembrane helix</keyword>
<proteinExistence type="predicted"/>
<dbReference type="RefSeq" id="WP_175195895.1">
    <property type="nucleotide sequence ID" value="NZ_CADIKL010000016.1"/>
</dbReference>
<evidence type="ECO:0000256" key="1">
    <source>
        <dbReference type="SAM" id="Phobius"/>
    </source>
</evidence>
<gene>
    <name evidence="2" type="ORF">LMG28688_03486</name>
</gene>
<keyword evidence="1" id="KW-0472">Membrane</keyword>
<organism evidence="2 3">
    <name type="scientific">Paraburkholderia caffeinitolerans</name>
    <dbReference type="NCBI Taxonomy" id="1723730"/>
    <lineage>
        <taxon>Bacteria</taxon>
        <taxon>Pseudomonadati</taxon>
        <taxon>Pseudomonadota</taxon>
        <taxon>Betaproteobacteria</taxon>
        <taxon>Burkholderiales</taxon>
        <taxon>Burkholderiaceae</taxon>
        <taxon>Paraburkholderia</taxon>
    </lineage>
</organism>
<evidence type="ECO:0000313" key="2">
    <source>
        <dbReference type="EMBL" id="CAB3792333.1"/>
    </source>
</evidence>
<protein>
    <recommendedName>
        <fullName evidence="4">Flp/Fap pilin component family protein</fullName>
    </recommendedName>
</protein>
<dbReference type="EMBL" id="CADIKL010000016">
    <property type="protein sequence ID" value="CAB3792333.1"/>
    <property type="molecule type" value="Genomic_DNA"/>
</dbReference>
<accession>A0A6J5G606</accession>
<keyword evidence="1" id="KW-0812">Transmembrane</keyword>
<feature type="transmembrane region" description="Helical" evidence="1">
    <location>
        <begin position="23"/>
        <end position="42"/>
    </location>
</feature>
<dbReference type="Proteomes" id="UP000494119">
    <property type="component" value="Unassembled WGS sequence"/>
</dbReference>
<dbReference type="Pfam" id="PF04964">
    <property type="entry name" value="Flp_Fap"/>
    <property type="match status" value="1"/>
</dbReference>
<evidence type="ECO:0008006" key="4">
    <source>
        <dbReference type="Google" id="ProtNLM"/>
    </source>
</evidence>
<dbReference type="InterPro" id="IPR007047">
    <property type="entry name" value="Flp_Fap"/>
</dbReference>
<reference evidence="2 3" key="1">
    <citation type="submission" date="2020-04" db="EMBL/GenBank/DDBJ databases">
        <authorList>
            <person name="De Canck E."/>
        </authorList>
    </citation>
    <scope>NUCLEOTIDE SEQUENCE [LARGE SCALE GENOMIC DNA]</scope>
    <source>
        <strain evidence="2 3">LMG 28688</strain>
    </source>
</reference>
<evidence type="ECO:0000313" key="3">
    <source>
        <dbReference type="Proteomes" id="UP000494119"/>
    </source>
</evidence>